<reference evidence="1 3" key="1">
    <citation type="submission" date="2018-10" db="EMBL/GenBank/DDBJ databases">
        <title>The complete genome of Acinetobacter wuhouensis strain WCHAW010062.</title>
        <authorList>
            <person name="Hu Y."/>
            <person name="Long H."/>
            <person name="Feng Y."/>
            <person name="Zong Z."/>
        </authorList>
    </citation>
    <scope>NUCLEOTIDE SEQUENCE [LARGE SCALE GENOMIC DNA]</scope>
    <source>
        <strain evidence="1 3">WCHAW010062</strain>
    </source>
</reference>
<evidence type="ECO:0000313" key="1">
    <source>
        <dbReference type="EMBL" id="AYO54132.1"/>
    </source>
</evidence>
<name>A0A3G2T2D0_9GAMM</name>
<gene>
    <name evidence="1" type="ORF">CDG68_11005</name>
    <name evidence="2" type="ORF">EXU28_15545</name>
</gene>
<dbReference type="Proteomes" id="UP000279962">
    <property type="component" value="Chromosome"/>
</dbReference>
<evidence type="ECO:0000313" key="2">
    <source>
        <dbReference type="EMBL" id="RZG44148.1"/>
    </source>
</evidence>
<keyword evidence="4" id="KW-1185">Reference proteome</keyword>
<organism evidence="1 3">
    <name type="scientific">Acinetobacter wuhouensis</name>
    <dbReference type="NCBI Taxonomy" id="1879050"/>
    <lineage>
        <taxon>Bacteria</taxon>
        <taxon>Pseudomonadati</taxon>
        <taxon>Pseudomonadota</taxon>
        <taxon>Gammaproteobacteria</taxon>
        <taxon>Moraxellales</taxon>
        <taxon>Moraxellaceae</taxon>
        <taxon>Acinetobacter</taxon>
    </lineage>
</organism>
<protein>
    <submittedName>
        <fullName evidence="1">Uncharacterized protein</fullName>
    </submittedName>
</protein>
<dbReference type="AlphaFoldDB" id="A0A3G2T2D0"/>
<accession>A0A3G2T2D0</accession>
<sequence length="181" mass="22326">MDDKKIFKILQHWFPELQQRDIPKKKNRKSFDVFLDWLEAEKFGGRFRAYLMKIDRMKFQENEIERSAIFHEYAVDSSNLQTQIRERTKPLFEHYEQHKEVIGRYYNVQDQVYDIVFEEILKVARQHDYELLLIYAEDYHWLLVPNQDHKIEKFCKHFNKQFHDQDVSIEHYALFDCSRST</sequence>
<evidence type="ECO:0000313" key="4">
    <source>
        <dbReference type="Proteomes" id="UP000293863"/>
    </source>
</evidence>
<dbReference type="Proteomes" id="UP000293863">
    <property type="component" value="Unassembled WGS sequence"/>
</dbReference>
<proteinExistence type="predicted"/>
<dbReference type="RefSeq" id="WP_087553039.1">
    <property type="nucleotide sequence ID" value="NZ_CP033133.1"/>
</dbReference>
<dbReference type="EMBL" id="SGSQ01000026">
    <property type="protein sequence ID" value="RZG44148.1"/>
    <property type="molecule type" value="Genomic_DNA"/>
</dbReference>
<evidence type="ECO:0000313" key="3">
    <source>
        <dbReference type="Proteomes" id="UP000279962"/>
    </source>
</evidence>
<dbReference type="EMBL" id="CP033133">
    <property type="protein sequence ID" value="AYO54132.1"/>
    <property type="molecule type" value="Genomic_DNA"/>
</dbReference>
<reference evidence="2 4" key="2">
    <citation type="submission" date="2019-02" db="EMBL/GenBank/DDBJ databases">
        <title>The Batch Genome Submission of Acinetobacter spp. strains.</title>
        <authorList>
            <person name="Qin J."/>
            <person name="Hu Y."/>
            <person name="Ye H."/>
            <person name="Wei L."/>
            <person name="Feng Y."/>
            <person name="Zong Z."/>
        </authorList>
    </citation>
    <scope>NUCLEOTIDE SEQUENCE [LARGE SCALE GENOMIC DNA]</scope>
    <source>
        <strain evidence="2 4">WCHAW060049</strain>
    </source>
</reference>